<feature type="active site" description="Proton acceptor" evidence="4">
    <location>
        <position position="218"/>
    </location>
</feature>
<dbReference type="HOGENOM" id="CLU_000288_144_2_1"/>
<evidence type="ECO:0000313" key="7">
    <source>
        <dbReference type="Proteomes" id="UP000030143"/>
    </source>
</evidence>
<evidence type="ECO:0000256" key="2">
    <source>
        <dbReference type="ARBA" id="ARBA00022963"/>
    </source>
</evidence>
<dbReference type="EMBL" id="JQFZ01000121">
    <property type="protein sequence ID" value="KGO58152.1"/>
    <property type="molecule type" value="Genomic_DNA"/>
</dbReference>
<dbReference type="VEuPathDB" id="FungiDB:PEXP_099200"/>
<dbReference type="Gene3D" id="3.40.1090.10">
    <property type="entry name" value="Cytosolic phospholipase A2 catalytic domain"/>
    <property type="match status" value="1"/>
</dbReference>
<keyword evidence="3 4" id="KW-0443">Lipid metabolism</keyword>
<dbReference type="PANTHER" id="PTHR24185:SF1">
    <property type="entry name" value="CALCIUM-INDEPENDENT PHOSPHOLIPASE A2-GAMMA"/>
    <property type="match status" value="1"/>
</dbReference>
<dbReference type="InterPro" id="IPR016035">
    <property type="entry name" value="Acyl_Trfase/lysoPLipase"/>
</dbReference>
<gene>
    <name evidence="6" type="ORF">PEX2_066620</name>
</gene>
<dbReference type="InterPro" id="IPR002641">
    <property type="entry name" value="PNPLA_dom"/>
</dbReference>
<dbReference type="GO" id="GO:0046486">
    <property type="term" value="P:glycerolipid metabolic process"/>
    <property type="evidence" value="ECO:0007669"/>
    <property type="project" value="UniProtKB-ARBA"/>
</dbReference>
<proteinExistence type="predicted"/>
<evidence type="ECO:0000256" key="3">
    <source>
        <dbReference type="ARBA" id="ARBA00023098"/>
    </source>
</evidence>
<dbReference type="GO" id="GO:0016020">
    <property type="term" value="C:membrane"/>
    <property type="evidence" value="ECO:0007669"/>
    <property type="project" value="TreeGrafter"/>
</dbReference>
<dbReference type="AlphaFoldDB" id="A0A0A2JRY3"/>
<feature type="short sequence motif" description="GXGXXG" evidence="4">
    <location>
        <begin position="20"/>
        <end position="25"/>
    </location>
</feature>
<dbReference type="RefSeq" id="XP_016599646.1">
    <property type="nucleotide sequence ID" value="XM_016743933.1"/>
</dbReference>
<keyword evidence="1 4" id="KW-0378">Hydrolase</keyword>
<dbReference type="GO" id="GO:0019369">
    <property type="term" value="P:arachidonate metabolic process"/>
    <property type="evidence" value="ECO:0007669"/>
    <property type="project" value="TreeGrafter"/>
</dbReference>
<dbReference type="GO" id="GO:0016042">
    <property type="term" value="P:lipid catabolic process"/>
    <property type="evidence" value="ECO:0007669"/>
    <property type="project" value="UniProtKB-UniRule"/>
</dbReference>
<dbReference type="OrthoDB" id="5986190at2759"/>
<evidence type="ECO:0000259" key="5">
    <source>
        <dbReference type="PROSITE" id="PS51635"/>
    </source>
</evidence>
<dbReference type="STRING" id="27334.A0A0A2JRY3"/>
<feature type="active site" description="Nucleophile" evidence="4">
    <location>
        <position position="62"/>
    </location>
</feature>
<organism evidence="6 7">
    <name type="scientific">Penicillium expansum</name>
    <name type="common">Blue mold rot fungus</name>
    <dbReference type="NCBI Taxonomy" id="27334"/>
    <lineage>
        <taxon>Eukaryota</taxon>
        <taxon>Fungi</taxon>
        <taxon>Dikarya</taxon>
        <taxon>Ascomycota</taxon>
        <taxon>Pezizomycotina</taxon>
        <taxon>Eurotiomycetes</taxon>
        <taxon>Eurotiomycetidae</taxon>
        <taxon>Eurotiales</taxon>
        <taxon>Aspergillaceae</taxon>
        <taxon>Penicillium</taxon>
    </lineage>
</organism>
<dbReference type="GO" id="GO:0047499">
    <property type="term" value="F:calcium-independent phospholipase A2 activity"/>
    <property type="evidence" value="ECO:0007669"/>
    <property type="project" value="TreeGrafter"/>
</dbReference>
<evidence type="ECO:0000256" key="4">
    <source>
        <dbReference type="PROSITE-ProRule" id="PRU01161"/>
    </source>
</evidence>
<evidence type="ECO:0000256" key="1">
    <source>
        <dbReference type="ARBA" id="ARBA00022801"/>
    </source>
</evidence>
<dbReference type="Pfam" id="PF01734">
    <property type="entry name" value="Patatin"/>
    <property type="match status" value="1"/>
</dbReference>
<dbReference type="GeneID" id="27679353"/>
<dbReference type="PROSITE" id="PS51635">
    <property type="entry name" value="PNPLA"/>
    <property type="match status" value="1"/>
</dbReference>
<feature type="domain" description="PNPLA" evidence="5">
    <location>
        <begin position="16"/>
        <end position="231"/>
    </location>
</feature>
<evidence type="ECO:0000313" key="6">
    <source>
        <dbReference type="EMBL" id="KGO58152.1"/>
    </source>
</evidence>
<comment type="caution">
    <text evidence="4">Lacks conserved residue(s) required for the propagation of feature annotation.</text>
</comment>
<reference evidence="6 7" key="1">
    <citation type="journal article" date="2015" name="Mol. Plant Microbe Interact.">
        <title>Genome, transcriptome, and functional analyses of Penicillium expansum provide new insights into secondary metabolism and pathogenicity.</title>
        <authorList>
            <person name="Ballester A.R."/>
            <person name="Marcet-Houben M."/>
            <person name="Levin E."/>
            <person name="Sela N."/>
            <person name="Selma-Lazaro C."/>
            <person name="Carmona L."/>
            <person name="Wisniewski M."/>
            <person name="Droby S."/>
            <person name="Gonzalez-Candelas L."/>
            <person name="Gabaldon T."/>
        </authorList>
    </citation>
    <scope>NUCLEOTIDE SEQUENCE [LARGE SCALE GENOMIC DNA]</scope>
    <source>
        <strain evidence="6 7">MD-8</strain>
    </source>
</reference>
<dbReference type="Proteomes" id="UP000030143">
    <property type="component" value="Unassembled WGS sequence"/>
</dbReference>
<feature type="short sequence motif" description="GXSXG" evidence="4">
    <location>
        <begin position="60"/>
        <end position="64"/>
    </location>
</feature>
<accession>A0A0A2JRY3</accession>
<protein>
    <submittedName>
        <fullName evidence="6">Patatin/Phospholipase A2-like protein</fullName>
    </submittedName>
</protein>
<dbReference type="CDD" id="cd07216">
    <property type="entry name" value="Pat17_PNPLA8_PNPLA9_like3"/>
    <property type="match status" value="1"/>
</dbReference>
<dbReference type="PhylomeDB" id="A0A0A2JRY3"/>
<comment type="caution">
    <text evidence="6">The sequence shown here is derived from an EMBL/GenBank/DDBJ whole genome shotgun (WGS) entry which is preliminary data.</text>
</comment>
<dbReference type="SUPFAM" id="SSF52151">
    <property type="entry name" value="FabD/lysophospholipase-like"/>
    <property type="match status" value="1"/>
</dbReference>
<name>A0A0A2JRY3_PENEN</name>
<dbReference type="PANTHER" id="PTHR24185">
    <property type="entry name" value="CALCIUM-INDEPENDENT PHOSPHOLIPASE A2-GAMMA"/>
    <property type="match status" value="1"/>
</dbReference>
<sequence>MERTMHSRASQPLRILSLDGGGIRGISSLMILQRIMEGIRDAHQLNYVPRPCDHFDLIGGTSTGGIIAIMLGRLGMTVDECIRAYRKVAERAFTPKAHAIIPARPDGAFSARALEEAIKQTVTEFCTNRECVSRRRNSPSGTRCEHSDLPFRDHSCTKTVVFAVMKADVNAEPTLFRTYNNSNALDGCAIWEIARATSAASTFFKSIKVGRDKIEYIDAGFGYNNPCDRLIAEAKEVFPGRSDLQILSIGTGLGNAVCIKNSRMSIIEALKKMTTSSNRVAASLDDRYGDNGQYFRFNVERGLEDIKLSDWEQTSKISEHTRDYLRENSKGIEKFVKTFGARGEQDGRGYDRVMNIPLVSPV</sequence>
<keyword evidence="7" id="KW-1185">Reference proteome</keyword>
<keyword evidence="2 4" id="KW-0442">Lipid degradation</keyword>